<dbReference type="GO" id="GO:0019319">
    <property type="term" value="P:hexose biosynthetic process"/>
    <property type="evidence" value="ECO:0007669"/>
    <property type="project" value="TreeGrafter"/>
</dbReference>
<comment type="caution">
    <text evidence="1">The sequence shown here is derived from an EMBL/GenBank/DDBJ whole genome shotgun (WGS) entry which is preliminary data.</text>
</comment>
<organism evidence="1 2">
    <name type="scientific">Owenia fusiformis</name>
    <name type="common">Polychaete worm</name>
    <dbReference type="NCBI Taxonomy" id="6347"/>
    <lineage>
        <taxon>Eukaryota</taxon>
        <taxon>Metazoa</taxon>
        <taxon>Spiralia</taxon>
        <taxon>Lophotrochozoa</taxon>
        <taxon>Annelida</taxon>
        <taxon>Polychaeta</taxon>
        <taxon>Sedentaria</taxon>
        <taxon>Canalipalpata</taxon>
        <taxon>Sabellida</taxon>
        <taxon>Oweniida</taxon>
        <taxon>Oweniidae</taxon>
        <taxon>Owenia</taxon>
    </lineage>
</organism>
<protein>
    <submittedName>
        <fullName evidence="1">Uncharacterized protein</fullName>
    </submittedName>
</protein>
<proteinExistence type="predicted"/>
<dbReference type="PANTHER" id="PTHR15723:SF0">
    <property type="entry name" value="CARBOHYDRATE SULFOTRANSFERASE 15"/>
    <property type="match status" value="1"/>
</dbReference>
<dbReference type="EMBL" id="CAIIXF020000006">
    <property type="protein sequence ID" value="CAH1785328.1"/>
    <property type="molecule type" value="Genomic_DNA"/>
</dbReference>
<dbReference type="Pfam" id="PF00685">
    <property type="entry name" value="Sulfotransfer_1"/>
    <property type="match status" value="1"/>
</dbReference>
<accession>A0A8J1UDU2</accession>
<evidence type="ECO:0000313" key="1">
    <source>
        <dbReference type="EMBL" id="CAH1785328.1"/>
    </source>
</evidence>
<dbReference type="InterPro" id="IPR052654">
    <property type="entry name" value="CS_Sulfotransferase"/>
</dbReference>
<dbReference type="SUPFAM" id="SSF52540">
    <property type="entry name" value="P-loop containing nucleoside triphosphate hydrolases"/>
    <property type="match status" value="1"/>
</dbReference>
<sequence>MKKITFKSECSNFNVFTYCCNIIRVKKYQTIFCVCFLFVICTQLNIHAYLYGNQTNKGRELNIEKPSFSVLGNNEDLNNISNQIPAIRSLFGITQDMYSNRELSDLMTEYDRFEKDIATKENIFDIKPVQFLKHLTSPCWIGRLDDGLQEMDDCMSWTSDSVVCNSQFQVRLDLREIWTERHKQGTRWRLRCLPYYYILGSPKCATTDLHLRLVQHPNILSSSAKEYHFWTKNRWDNDIGNNMMKHLKPYVDAFDMVAENIREEFTENGREELITGDGTPYSVYHYHGNLDDENHLTLDVDYITHLQQDKVRFIVILRDPIARLYSDYFFWNNVEIDADDFSCRINFHSLCIHAIRLFENCLERNSVKFCVYHQANEEGLGKAGMFRITVGIYYIFIEELLQRLSMKNLLILKTEEYSKSMRSTFSETFRFLGVPWENYIFENYPAIVKPGKANVNQVRQVMPRMYLQTTQMLQDFYGKYNKKLSDLLGGDTFQWGY</sequence>
<evidence type="ECO:0000313" key="2">
    <source>
        <dbReference type="Proteomes" id="UP000749559"/>
    </source>
</evidence>
<dbReference type="GO" id="GO:0050659">
    <property type="term" value="F:N-acetylgalactosamine 4-sulfate 6-O-sulfotransferase activity"/>
    <property type="evidence" value="ECO:0007669"/>
    <property type="project" value="TreeGrafter"/>
</dbReference>
<dbReference type="AlphaFoldDB" id="A0A8J1UDU2"/>
<dbReference type="InterPro" id="IPR000863">
    <property type="entry name" value="Sulfotransferase_dom"/>
</dbReference>
<gene>
    <name evidence="1" type="ORF">OFUS_LOCUS11399</name>
</gene>
<dbReference type="InterPro" id="IPR027417">
    <property type="entry name" value="P-loop_NTPase"/>
</dbReference>
<dbReference type="Gene3D" id="3.40.50.300">
    <property type="entry name" value="P-loop containing nucleotide triphosphate hydrolases"/>
    <property type="match status" value="1"/>
</dbReference>
<keyword evidence="2" id="KW-1185">Reference proteome</keyword>
<dbReference type="Proteomes" id="UP000749559">
    <property type="component" value="Unassembled WGS sequence"/>
</dbReference>
<reference evidence="1" key="1">
    <citation type="submission" date="2022-03" db="EMBL/GenBank/DDBJ databases">
        <authorList>
            <person name="Martin C."/>
        </authorList>
    </citation>
    <scope>NUCLEOTIDE SEQUENCE</scope>
</reference>
<name>A0A8J1UDU2_OWEFU</name>
<dbReference type="OrthoDB" id="8068875at2759"/>
<dbReference type="PANTHER" id="PTHR15723">
    <property type="entry name" value="CARBOHYDRATE SULFOTRANSFERASE 15"/>
    <property type="match status" value="1"/>
</dbReference>